<name>A0A9N9CZC4_9GLOM</name>
<dbReference type="Proteomes" id="UP000789831">
    <property type="component" value="Unassembled WGS sequence"/>
</dbReference>
<gene>
    <name evidence="1" type="ORF">AGERDE_LOCUS9917</name>
</gene>
<proteinExistence type="predicted"/>
<keyword evidence="2" id="KW-1185">Reference proteome</keyword>
<protein>
    <submittedName>
        <fullName evidence="1">12285_t:CDS:1</fullName>
    </submittedName>
</protein>
<dbReference type="EMBL" id="CAJVPL010002708">
    <property type="protein sequence ID" value="CAG8617817.1"/>
    <property type="molecule type" value="Genomic_DNA"/>
</dbReference>
<feature type="non-terminal residue" evidence="1">
    <location>
        <position position="125"/>
    </location>
</feature>
<dbReference type="AlphaFoldDB" id="A0A9N9CZC4"/>
<evidence type="ECO:0000313" key="2">
    <source>
        <dbReference type="Proteomes" id="UP000789831"/>
    </source>
</evidence>
<sequence>LGIERFLVEDPILVVERTISLRDSGRPHPKELSRQKTPGRARDLIVEQSCLVSFRELYVLKKAWSCIEKHEIVMESNEGSSDKIAEFKNEFANTVNTTIISTNATVNDTIIASATNTIANNTNNE</sequence>
<comment type="caution">
    <text evidence="1">The sequence shown here is derived from an EMBL/GenBank/DDBJ whole genome shotgun (WGS) entry which is preliminary data.</text>
</comment>
<reference evidence="1" key="1">
    <citation type="submission" date="2021-06" db="EMBL/GenBank/DDBJ databases">
        <authorList>
            <person name="Kallberg Y."/>
            <person name="Tangrot J."/>
            <person name="Rosling A."/>
        </authorList>
    </citation>
    <scope>NUCLEOTIDE SEQUENCE</scope>
    <source>
        <strain evidence="1">MT106</strain>
    </source>
</reference>
<organism evidence="1 2">
    <name type="scientific">Ambispora gerdemannii</name>
    <dbReference type="NCBI Taxonomy" id="144530"/>
    <lineage>
        <taxon>Eukaryota</taxon>
        <taxon>Fungi</taxon>
        <taxon>Fungi incertae sedis</taxon>
        <taxon>Mucoromycota</taxon>
        <taxon>Glomeromycotina</taxon>
        <taxon>Glomeromycetes</taxon>
        <taxon>Archaeosporales</taxon>
        <taxon>Ambisporaceae</taxon>
        <taxon>Ambispora</taxon>
    </lineage>
</organism>
<evidence type="ECO:0000313" key="1">
    <source>
        <dbReference type="EMBL" id="CAG8617817.1"/>
    </source>
</evidence>
<accession>A0A9N9CZC4</accession>